<keyword evidence="2" id="KW-1185">Reference proteome</keyword>
<evidence type="ECO:0000313" key="1">
    <source>
        <dbReference type="EMBL" id="MDT0264348.1"/>
    </source>
</evidence>
<evidence type="ECO:0000313" key="2">
    <source>
        <dbReference type="Proteomes" id="UP001183176"/>
    </source>
</evidence>
<organism evidence="1 2">
    <name type="scientific">Jatrophihabitans lederbergiae</name>
    <dbReference type="NCBI Taxonomy" id="3075547"/>
    <lineage>
        <taxon>Bacteria</taxon>
        <taxon>Bacillati</taxon>
        <taxon>Actinomycetota</taxon>
        <taxon>Actinomycetes</taxon>
        <taxon>Jatrophihabitantales</taxon>
        <taxon>Jatrophihabitantaceae</taxon>
        <taxon>Jatrophihabitans</taxon>
    </lineage>
</organism>
<accession>A0ABU2JH84</accession>
<dbReference type="EMBL" id="JAVREH010000091">
    <property type="protein sequence ID" value="MDT0264348.1"/>
    <property type="molecule type" value="Genomic_DNA"/>
</dbReference>
<comment type="caution">
    <text evidence="1">The sequence shown here is derived from an EMBL/GenBank/DDBJ whole genome shotgun (WGS) entry which is preliminary data.</text>
</comment>
<reference evidence="2" key="1">
    <citation type="submission" date="2023-07" db="EMBL/GenBank/DDBJ databases">
        <title>30 novel species of actinomycetes from the DSMZ collection.</title>
        <authorList>
            <person name="Nouioui I."/>
        </authorList>
    </citation>
    <scope>NUCLEOTIDE SEQUENCE [LARGE SCALE GENOMIC DNA]</scope>
    <source>
        <strain evidence="2">DSM 44399</strain>
    </source>
</reference>
<proteinExistence type="predicted"/>
<dbReference type="Proteomes" id="UP001183176">
    <property type="component" value="Unassembled WGS sequence"/>
</dbReference>
<protein>
    <recommendedName>
        <fullName evidence="3">HEAT repeat domain-containing protein</fullName>
    </recommendedName>
</protein>
<sequence>MLGTLALVGQVQEDQLRRLADLLQLRQPELVRLIRSVAIAGLVDVQQVAYYDPETGRTEWSKTYRVQPQVIAASVAAEVFFAGGPSPVRLREVQDAFPELAAEIVQVQIYTKLLGATHPVVPTPAELAAVLPAAVSAKKDGELLRSFGQLGSDQAQFVVDIQVARVTAAVDAGRPSVAESEAKLLAARVSEALDANTPGPVRSFVRVLTLLESKEWNIRPAARELVEEVRAPRNGDQPQLADLLKLIEAIEAIPTTELRNAVWTALACEVLAPTFDGNYMNPEVVQQMVLQSFTWAATHMEALFAAMQPALAARAPDMAPGDLLEVVDLLDKWVRVANGYGLPFGGKTNEEQERSGERIARSIASTIAPVTSMPGVRAKFNKAAKSLGMRLEEPDQLFAALTNEHERLRDYSEVRRRKEAALDAALAPFQQQPPDVLMEWLKEHEAELAVVGQVTLGAWQVLSRLAYQPDPEPDKWLAAAIDHGRAGSAASLIEVCVRRDLLTKTMTTQLLDDPTGRCGLVSAVIGLATDSELVNTVIEQLTGEDIQQLGSAYVLKGVPQATRHALFTRPDPNVRGIAAALWAAEWSYDNEPMPNDPEWLNAMRDFTVRTGRRNDDMQGQALKALAAVSPETFADLLVKHVDASATGGGHDDFDEWEESARSLTAADRRSLWSRVRETKMAHELFWVIAGKDADWITETVSDPAFDVPLRKLLGASRFQFGPRYPLETLGEMLRPLNWEPDDLLRTLDVGSFSGEDHERHANKLDTLRRLAASDDPDIARLGERGVEIYEPLLKKALAEARQAAVHGTHGF</sequence>
<dbReference type="RefSeq" id="WP_311425487.1">
    <property type="nucleotide sequence ID" value="NZ_JAVREH010000091.1"/>
</dbReference>
<gene>
    <name evidence="1" type="ORF">RM423_23595</name>
</gene>
<name>A0ABU2JH84_9ACTN</name>
<evidence type="ECO:0008006" key="3">
    <source>
        <dbReference type="Google" id="ProtNLM"/>
    </source>
</evidence>